<keyword evidence="3" id="KW-1185">Reference proteome</keyword>
<accession>A0A6G1LEN5</accession>
<sequence length="177" mass="19163">MGPWQRRCMAEIPDDRGETNSARSALKASTLLFRYLVGVDNGTCTTLPSLEGLLNHELPSTRFLQSATWTGRGAASGWTPRPCNTAPPGSPLSRHRSSSGREPHGRVRVCQPGRGSVAELSISATTPAPKIHDASPPLHTGPGGDEGYLYEPLRFPERTKKSNFVIHPQLLRRGACV</sequence>
<dbReference type="EMBL" id="ML995820">
    <property type="protein sequence ID" value="KAF2771316.1"/>
    <property type="molecule type" value="Genomic_DNA"/>
</dbReference>
<proteinExistence type="predicted"/>
<evidence type="ECO:0000313" key="2">
    <source>
        <dbReference type="EMBL" id="KAF2771316.1"/>
    </source>
</evidence>
<feature type="region of interest" description="Disordered" evidence="1">
    <location>
        <begin position="127"/>
        <end position="147"/>
    </location>
</feature>
<feature type="region of interest" description="Disordered" evidence="1">
    <location>
        <begin position="73"/>
        <end position="107"/>
    </location>
</feature>
<gene>
    <name evidence="2" type="ORF">EJ03DRAFT_38783</name>
</gene>
<dbReference type="AlphaFoldDB" id="A0A6G1LEN5"/>
<dbReference type="Proteomes" id="UP000799436">
    <property type="component" value="Unassembled WGS sequence"/>
</dbReference>
<reference evidence="2" key="1">
    <citation type="journal article" date="2020" name="Stud. Mycol.">
        <title>101 Dothideomycetes genomes: a test case for predicting lifestyles and emergence of pathogens.</title>
        <authorList>
            <person name="Haridas S."/>
            <person name="Albert R."/>
            <person name="Binder M."/>
            <person name="Bloem J."/>
            <person name="Labutti K."/>
            <person name="Salamov A."/>
            <person name="Andreopoulos B."/>
            <person name="Baker S."/>
            <person name="Barry K."/>
            <person name="Bills G."/>
            <person name="Bluhm B."/>
            <person name="Cannon C."/>
            <person name="Castanera R."/>
            <person name="Culley D."/>
            <person name="Daum C."/>
            <person name="Ezra D."/>
            <person name="Gonzalez J."/>
            <person name="Henrissat B."/>
            <person name="Kuo A."/>
            <person name="Liang C."/>
            <person name="Lipzen A."/>
            <person name="Lutzoni F."/>
            <person name="Magnuson J."/>
            <person name="Mondo S."/>
            <person name="Nolan M."/>
            <person name="Ohm R."/>
            <person name="Pangilinan J."/>
            <person name="Park H.-J."/>
            <person name="Ramirez L."/>
            <person name="Alfaro M."/>
            <person name="Sun H."/>
            <person name="Tritt A."/>
            <person name="Yoshinaga Y."/>
            <person name="Zwiers L.-H."/>
            <person name="Turgeon B."/>
            <person name="Goodwin S."/>
            <person name="Spatafora J."/>
            <person name="Crous P."/>
            <person name="Grigoriev I."/>
        </authorList>
    </citation>
    <scope>NUCLEOTIDE SEQUENCE</scope>
    <source>
        <strain evidence="2">CBS 116005</strain>
    </source>
</reference>
<name>A0A6G1LEN5_9PEZI</name>
<evidence type="ECO:0000313" key="3">
    <source>
        <dbReference type="Proteomes" id="UP000799436"/>
    </source>
</evidence>
<protein>
    <submittedName>
        <fullName evidence="2">Uncharacterized protein</fullName>
    </submittedName>
</protein>
<organism evidence="2 3">
    <name type="scientific">Teratosphaeria nubilosa</name>
    <dbReference type="NCBI Taxonomy" id="161662"/>
    <lineage>
        <taxon>Eukaryota</taxon>
        <taxon>Fungi</taxon>
        <taxon>Dikarya</taxon>
        <taxon>Ascomycota</taxon>
        <taxon>Pezizomycotina</taxon>
        <taxon>Dothideomycetes</taxon>
        <taxon>Dothideomycetidae</taxon>
        <taxon>Mycosphaerellales</taxon>
        <taxon>Teratosphaeriaceae</taxon>
        <taxon>Teratosphaeria</taxon>
    </lineage>
</organism>
<evidence type="ECO:0000256" key="1">
    <source>
        <dbReference type="SAM" id="MobiDB-lite"/>
    </source>
</evidence>